<sequence length="60" mass="7189">ICPLNDHHEIRSSNKRKYLELNQDETNINQLFSQLTISQENLRKKKTLKRTRPVTYTVSF</sequence>
<dbReference type="EMBL" id="CAJOAY010021997">
    <property type="protein sequence ID" value="CAF4353198.1"/>
    <property type="molecule type" value="Genomic_DNA"/>
</dbReference>
<comment type="caution">
    <text evidence="1">The sequence shown here is derived from an EMBL/GenBank/DDBJ whole genome shotgun (WGS) entry which is preliminary data.</text>
</comment>
<reference evidence="1" key="1">
    <citation type="submission" date="2021-02" db="EMBL/GenBank/DDBJ databases">
        <authorList>
            <person name="Nowell W R."/>
        </authorList>
    </citation>
    <scope>NUCLEOTIDE SEQUENCE</scope>
</reference>
<organism evidence="1 2">
    <name type="scientific">Adineta steineri</name>
    <dbReference type="NCBI Taxonomy" id="433720"/>
    <lineage>
        <taxon>Eukaryota</taxon>
        <taxon>Metazoa</taxon>
        <taxon>Spiralia</taxon>
        <taxon>Gnathifera</taxon>
        <taxon>Rotifera</taxon>
        <taxon>Eurotatoria</taxon>
        <taxon>Bdelloidea</taxon>
        <taxon>Adinetida</taxon>
        <taxon>Adinetidae</taxon>
        <taxon>Adineta</taxon>
    </lineage>
</organism>
<gene>
    <name evidence="1" type="ORF">OKA104_LOCUS48918</name>
</gene>
<dbReference type="Proteomes" id="UP000663881">
    <property type="component" value="Unassembled WGS sequence"/>
</dbReference>
<evidence type="ECO:0000313" key="2">
    <source>
        <dbReference type="Proteomes" id="UP000663881"/>
    </source>
</evidence>
<feature type="non-terminal residue" evidence="1">
    <location>
        <position position="1"/>
    </location>
</feature>
<evidence type="ECO:0000313" key="1">
    <source>
        <dbReference type="EMBL" id="CAF4353198.1"/>
    </source>
</evidence>
<accession>A0A820L541</accession>
<dbReference type="AlphaFoldDB" id="A0A820L541"/>
<proteinExistence type="predicted"/>
<protein>
    <submittedName>
        <fullName evidence="1">Uncharacterized protein</fullName>
    </submittedName>
</protein>
<name>A0A820L541_9BILA</name>